<evidence type="ECO:0000313" key="4">
    <source>
        <dbReference type="EMBL" id="MBO1325459.1"/>
    </source>
</evidence>
<dbReference type="InterPro" id="IPR001647">
    <property type="entry name" value="HTH_TetR"/>
</dbReference>
<evidence type="ECO:0000256" key="2">
    <source>
        <dbReference type="PROSITE-ProRule" id="PRU00335"/>
    </source>
</evidence>
<keyword evidence="5" id="KW-1185">Reference proteome</keyword>
<evidence type="ECO:0000259" key="3">
    <source>
        <dbReference type="PROSITE" id="PS50977"/>
    </source>
</evidence>
<evidence type="ECO:0000256" key="1">
    <source>
        <dbReference type="ARBA" id="ARBA00023125"/>
    </source>
</evidence>
<gene>
    <name evidence="4" type="ORF">J2D77_09890</name>
</gene>
<dbReference type="Proteomes" id="UP000664073">
    <property type="component" value="Unassembled WGS sequence"/>
</dbReference>
<organism evidence="4 5">
    <name type="scientific">Acetobacter garciniae</name>
    <dbReference type="NCBI Taxonomy" id="2817435"/>
    <lineage>
        <taxon>Bacteria</taxon>
        <taxon>Pseudomonadati</taxon>
        <taxon>Pseudomonadota</taxon>
        <taxon>Alphaproteobacteria</taxon>
        <taxon>Acetobacterales</taxon>
        <taxon>Acetobacteraceae</taxon>
        <taxon>Acetobacter</taxon>
    </lineage>
</organism>
<dbReference type="GO" id="GO:0003677">
    <property type="term" value="F:DNA binding"/>
    <property type="evidence" value="ECO:0007669"/>
    <property type="project" value="UniProtKB-UniRule"/>
</dbReference>
<protein>
    <submittedName>
        <fullName evidence="4">TetR/AcrR family transcriptional regulator</fullName>
    </submittedName>
</protein>
<dbReference type="Gene3D" id="1.10.357.10">
    <property type="entry name" value="Tetracycline Repressor, domain 2"/>
    <property type="match status" value="1"/>
</dbReference>
<dbReference type="PROSITE" id="PS50977">
    <property type="entry name" value="HTH_TETR_2"/>
    <property type="match status" value="1"/>
</dbReference>
<feature type="DNA-binding region" description="H-T-H motif" evidence="2">
    <location>
        <begin position="34"/>
        <end position="53"/>
    </location>
</feature>
<dbReference type="SUPFAM" id="SSF46689">
    <property type="entry name" value="Homeodomain-like"/>
    <property type="match status" value="1"/>
</dbReference>
<evidence type="ECO:0000313" key="5">
    <source>
        <dbReference type="Proteomes" id="UP000664073"/>
    </source>
</evidence>
<dbReference type="AlphaFoldDB" id="A0A939HQ56"/>
<dbReference type="InterPro" id="IPR009057">
    <property type="entry name" value="Homeodomain-like_sf"/>
</dbReference>
<keyword evidence="1 2" id="KW-0238">DNA-binding</keyword>
<proteinExistence type="predicted"/>
<name>A0A939HQ56_9PROT</name>
<reference evidence="4" key="1">
    <citation type="submission" date="2021-03" db="EMBL/GenBank/DDBJ databases">
        <title>The complete genome sequence of Acetobacter sp. TBRC 12339.</title>
        <authorList>
            <person name="Charoenyingcharoen P."/>
            <person name="Yukphan P."/>
        </authorList>
    </citation>
    <scope>NUCLEOTIDE SEQUENCE</scope>
    <source>
        <strain evidence="4">TBRC 12339</strain>
    </source>
</reference>
<dbReference type="PRINTS" id="PR00455">
    <property type="entry name" value="HTHTETR"/>
</dbReference>
<feature type="domain" description="HTH tetR-type" evidence="3">
    <location>
        <begin position="11"/>
        <end position="71"/>
    </location>
</feature>
<dbReference type="EMBL" id="JAFVMH010000004">
    <property type="protein sequence ID" value="MBO1325459.1"/>
    <property type="molecule type" value="Genomic_DNA"/>
</dbReference>
<accession>A0A939HQ56</accession>
<sequence>MESTMSETSRRGSSDVWLTAAYEALLENGVDAVKIQPLAKSLGLSRTSFYWFFADREELLAALVSLWRQKNTGGVLKQAEAYAETIVEAVLNVFDCWLNRDLFDSPFEFAMRSWSLQSAEILAEVQRADQLRITALTQMFRRFGYTETASDVHARAIYLVQIGYISMQTREDGPSRMERIKDYVSIFTGHTPQPRDLDRFFARHRHACQAAPTTAAREPSAAAP</sequence>
<comment type="caution">
    <text evidence="4">The sequence shown here is derived from an EMBL/GenBank/DDBJ whole genome shotgun (WGS) entry which is preliminary data.</text>
</comment>
<dbReference type="Pfam" id="PF00440">
    <property type="entry name" value="TetR_N"/>
    <property type="match status" value="1"/>
</dbReference>